<evidence type="ECO:0000259" key="2">
    <source>
        <dbReference type="SMART" id="SM00579"/>
    </source>
</evidence>
<dbReference type="OrthoDB" id="1054607at2759"/>
<organism evidence="4 5">
    <name type="scientific">Microthlaspi erraticum</name>
    <dbReference type="NCBI Taxonomy" id="1685480"/>
    <lineage>
        <taxon>Eukaryota</taxon>
        <taxon>Viridiplantae</taxon>
        <taxon>Streptophyta</taxon>
        <taxon>Embryophyta</taxon>
        <taxon>Tracheophyta</taxon>
        <taxon>Spermatophyta</taxon>
        <taxon>Magnoliopsida</taxon>
        <taxon>eudicotyledons</taxon>
        <taxon>Gunneridae</taxon>
        <taxon>Pentapetalae</taxon>
        <taxon>rosids</taxon>
        <taxon>malvids</taxon>
        <taxon>Brassicales</taxon>
        <taxon>Brassicaceae</taxon>
        <taxon>Coluteocarpeae</taxon>
        <taxon>Microthlaspi</taxon>
    </lineage>
</organism>
<evidence type="ECO:0000256" key="1">
    <source>
        <dbReference type="SAM" id="MobiDB-lite"/>
    </source>
</evidence>
<evidence type="ECO:0000313" key="5">
    <source>
        <dbReference type="Proteomes" id="UP000467841"/>
    </source>
</evidence>
<reference evidence="4 5" key="1">
    <citation type="submission" date="2020-01" db="EMBL/GenBank/DDBJ databases">
        <authorList>
            <person name="Mishra B."/>
        </authorList>
    </citation>
    <scope>NUCLEOTIDE SEQUENCE [LARGE SCALE GENOMIC DNA]</scope>
</reference>
<dbReference type="PANTHER" id="PTHR31900:SF34">
    <property type="entry name" value="EMB|CAB62440.1-RELATED"/>
    <property type="match status" value="1"/>
</dbReference>
<dbReference type="InterPro" id="IPR006566">
    <property type="entry name" value="FBD"/>
</dbReference>
<proteinExistence type="predicted"/>
<dbReference type="Proteomes" id="UP000467841">
    <property type="component" value="Unassembled WGS sequence"/>
</dbReference>
<accession>A0A6D2L641</accession>
<keyword evidence="5" id="KW-1185">Reference proteome</keyword>
<dbReference type="Pfam" id="PF08387">
    <property type="entry name" value="FBD"/>
    <property type="match status" value="1"/>
</dbReference>
<dbReference type="AlphaFoldDB" id="A0A6D2L641"/>
<dbReference type="EMBL" id="CACVBM020001917">
    <property type="protein sequence ID" value="CAA7062113.1"/>
    <property type="molecule type" value="Genomic_DNA"/>
</dbReference>
<evidence type="ECO:0000313" key="4">
    <source>
        <dbReference type="EMBL" id="CAA7062113.1"/>
    </source>
</evidence>
<dbReference type="PANTHER" id="PTHR31900">
    <property type="entry name" value="F-BOX/RNI SUPERFAMILY PROTEIN-RELATED"/>
    <property type="match status" value="1"/>
</dbReference>
<evidence type="ECO:0000313" key="3">
    <source>
        <dbReference type="EMBL" id="CAA7039356.1"/>
    </source>
</evidence>
<protein>
    <recommendedName>
        <fullName evidence="2">FBD domain-containing protein</fullName>
    </recommendedName>
</protein>
<dbReference type="InterPro" id="IPR050232">
    <property type="entry name" value="FBL13/AtMIF1-like"/>
</dbReference>
<feature type="region of interest" description="Disordered" evidence="1">
    <location>
        <begin position="199"/>
        <end position="220"/>
    </location>
</feature>
<sequence>MLCLDEVYIGYLPNHDEKFLTCLSSATRLCSYLSELMAACCDAVKFSRLVDLVFQSEVDWLEPLIYLLENSPKLKTLTLSTAGCPLSSWNQPSTIPGCLSSHLEIVRWKDYEGKEDEKQLMTYILANSRCLKTVEVSLVATSDLEKCQKECHKVAEKAVNKGVETLDFKLLWGGEPTSFPNPMARPSFTEIAGRLRVMSSAATSTQSKPPAHLTGKSYNR</sequence>
<dbReference type="EMBL" id="CACVBM020001208">
    <property type="protein sequence ID" value="CAA7039356.1"/>
    <property type="molecule type" value="Genomic_DNA"/>
</dbReference>
<gene>
    <name evidence="3" type="ORF">MERR_LOCUS26591</name>
    <name evidence="4" type="ORF">MERR_LOCUS49349</name>
</gene>
<name>A0A6D2L641_9BRAS</name>
<feature type="domain" description="FBD" evidence="2">
    <location>
        <begin position="97"/>
        <end position="171"/>
    </location>
</feature>
<dbReference type="SMART" id="SM00579">
    <property type="entry name" value="FBD"/>
    <property type="match status" value="1"/>
</dbReference>